<evidence type="ECO:0000256" key="2">
    <source>
        <dbReference type="ARBA" id="ARBA00023125"/>
    </source>
</evidence>
<sequence>MERNLKRMATMHRMQAKGLEMFYQNGYFNTSIDDILKELSLSKGGFYYHFSSKEEYFISIVQQLLFRKVYSQLVAPIVGKEDPLHTIADCIDKSLETAELNFLDYGFELGNFINEFNGKHPEVMNALNDILKVWEVCLVSILQKGKTDGFVSRHADSEAIASFIISSYMGVRTLMVDGKAKNLRYKYMSQLRHYFKLMEHNERV</sequence>
<feature type="DNA-binding region" description="H-T-H motif" evidence="4">
    <location>
        <begin position="31"/>
        <end position="50"/>
    </location>
</feature>
<dbReference type="OrthoDB" id="9798857at2"/>
<keyword evidence="1" id="KW-0805">Transcription regulation</keyword>
<keyword evidence="2 4" id="KW-0238">DNA-binding</keyword>
<dbReference type="RefSeq" id="WP_072762652.1">
    <property type="nucleotide sequence ID" value="NZ_FQYX01000001.1"/>
</dbReference>
<dbReference type="Gene3D" id="1.10.357.10">
    <property type="entry name" value="Tetracycline Repressor, domain 2"/>
    <property type="match status" value="1"/>
</dbReference>
<dbReference type="AlphaFoldDB" id="A0A1M6A433"/>
<dbReference type="InterPro" id="IPR011075">
    <property type="entry name" value="TetR_C"/>
</dbReference>
<evidence type="ECO:0000256" key="1">
    <source>
        <dbReference type="ARBA" id="ARBA00023015"/>
    </source>
</evidence>
<evidence type="ECO:0000313" key="6">
    <source>
        <dbReference type="EMBL" id="SHI31216.1"/>
    </source>
</evidence>
<proteinExistence type="predicted"/>
<dbReference type="SUPFAM" id="SSF48498">
    <property type="entry name" value="Tetracyclin repressor-like, C-terminal domain"/>
    <property type="match status" value="1"/>
</dbReference>
<evidence type="ECO:0000259" key="5">
    <source>
        <dbReference type="PROSITE" id="PS50977"/>
    </source>
</evidence>
<accession>A0A1M6A433</accession>
<protein>
    <submittedName>
        <fullName evidence="6">Transcriptional regulator, TetR family</fullName>
    </submittedName>
</protein>
<dbReference type="EMBL" id="FQYX01000001">
    <property type="protein sequence ID" value="SHI31216.1"/>
    <property type="molecule type" value="Genomic_DNA"/>
</dbReference>
<reference evidence="6 7" key="1">
    <citation type="submission" date="2016-11" db="EMBL/GenBank/DDBJ databases">
        <authorList>
            <person name="Jaros S."/>
            <person name="Januszkiewicz K."/>
            <person name="Wedrychowicz H."/>
        </authorList>
    </citation>
    <scope>NUCLEOTIDE SEQUENCE [LARGE SCALE GENOMIC DNA]</scope>
    <source>
        <strain evidence="6 7">CGMCC 1.8863</strain>
    </source>
</reference>
<gene>
    <name evidence="6" type="ORF">SAMN04487911_10171</name>
</gene>
<dbReference type="PANTHER" id="PTHR47506">
    <property type="entry name" value="TRANSCRIPTIONAL REGULATORY PROTEIN"/>
    <property type="match status" value="1"/>
</dbReference>
<dbReference type="Pfam" id="PF16925">
    <property type="entry name" value="TetR_C_13"/>
    <property type="match status" value="1"/>
</dbReference>
<evidence type="ECO:0000313" key="7">
    <source>
        <dbReference type="Proteomes" id="UP000184231"/>
    </source>
</evidence>
<dbReference type="SUPFAM" id="SSF46689">
    <property type="entry name" value="Homeodomain-like"/>
    <property type="match status" value="1"/>
</dbReference>
<dbReference type="InterPro" id="IPR001647">
    <property type="entry name" value="HTH_TetR"/>
</dbReference>
<dbReference type="GO" id="GO:0003677">
    <property type="term" value="F:DNA binding"/>
    <property type="evidence" value="ECO:0007669"/>
    <property type="project" value="UniProtKB-UniRule"/>
</dbReference>
<organism evidence="6 7">
    <name type="scientific">Arenibacter nanhaiticus</name>
    <dbReference type="NCBI Taxonomy" id="558155"/>
    <lineage>
        <taxon>Bacteria</taxon>
        <taxon>Pseudomonadati</taxon>
        <taxon>Bacteroidota</taxon>
        <taxon>Flavobacteriia</taxon>
        <taxon>Flavobacteriales</taxon>
        <taxon>Flavobacteriaceae</taxon>
        <taxon>Arenibacter</taxon>
    </lineage>
</organism>
<dbReference type="PROSITE" id="PS50977">
    <property type="entry name" value="HTH_TETR_2"/>
    <property type="match status" value="1"/>
</dbReference>
<evidence type="ECO:0000256" key="4">
    <source>
        <dbReference type="PROSITE-ProRule" id="PRU00335"/>
    </source>
</evidence>
<keyword evidence="3" id="KW-0804">Transcription</keyword>
<dbReference type="Pfam" id="PF00440">
    <property type="entry name" value="TetR_N"/>
    <property type="match status" value="1"/>
</dbReference>
<dbReference type="InterPro" id="IPR009057">
    <property type="entry name" value="Homeodomain-like_sf"/>
</dbReference>
<dbReference type="Proteomes" id="UP000184231">
    <property type="component" value="Unassembled WGS sequence"/>
</dbReference>
<name>A0A1M6A433_9FLAO</name>
<keyword evidence="7" id="KW-1185">Reference proteome</keyword>
<dbReference type="PANTHER" id="PTHR47506:SF6">
    <property type="entry name" value="HTH-TYPE TRANSCRIPTIONAL REPRESSOR NEMR"/>
    <property type="match status" value="1"/>
</dbReference>
<dbReference type="InterPro" id="IPR036271">
    <property type="entry name" value="Tet_transcr_reg_TetR-rel_C_sf"/>
</dbReference>
<feature type="domain" description="HTH tetR-type" evidence="5">
    <location>
        <begin position="8"/>
        <end position="68"/>
    </location>
</feature>
<dbReference type="STRING" id="558155.SAMN04487911_10171"/>
<evidence type="ECO:0000256" key="3">
    <source>
        <dbReference type="ARBA" id="ARBA00023163"/>
    </source>
</evidence>